<reference evidence="1" key="1">
    <citation type="submission" date="2022-09" db="EMBL/GenBank/DDBJ databases">
        <title>Intensive care unit water sources are persistently colonized with multi-drug resistant bacteria and are the site of extensive horizontal gene transfer of antibiotic resistance genes.</title>
        <authorList>
            <person name="Diorio-Toth L."/>
        </authorList>
    </citation>
    <scope>NUCLEOTIDE SEQUENCE</scope>
    <source>
        <strain evidence="1">GD04130</strain>
    </source>
</reference>
<gene>
    <name evidence="1" type="ORF">N7330_17765</name>
</gene>
<dbReference type="EMBL" id="JAODZU010000029">
    <property type="protein sequence ID" value="MDH0364877.1"/>
    <property type="molecule type" value="Genomic_DNA"/>
</dbReference>
<evidence type="ECO:0000313" key="2">
    <source>
        <dbReference type="Proteomes" id="UP001158297"/>
    </source>
</evidence>
<evidence type="ECO:0000313" key="1">
    <source>
        <dbReference type="EMBL" id="MDH0364877.1"/>
    </source>
</evidence>
<dbReference type="AlphaFoldDB" id="A0AA42L0Z9"/>
<name>A0AA42L0Z9_9BURK</name>
<dbReference type="RefSeq" id="WP_279823169.1">
    <property type="nucleotide sequence ID" value="NZ_JAOCET010000002.1"/>
</dbReference>
<sequence>MSIPPNQTPEEKAMDEMAMMIRKLVRALRKAAPEHDLPQQALDYLKRKGLQGRVFRG</sequence>
<proteinExistence type="predicted"/>
<accession>A0AA42L0Z9</accession>
<comment type="caution">
    <text evidence="1">The sequence shown here is derived from an EMBL/GenBank/DDBJ whole genome shotgun (WGS) entry which is preliminary data.</text>
</comment>
<protein>
    <submittedName>
        <fullName evidence="1">Uncharacterized protein</fullName>
    </submittedName>
</protein>
<organism evidence="1 2">
    <name type="scientific">Comamonas aquatica</name>
    <dbReference type="NCBI Taxonomy" id="225991"/>
    <lineage>
        <taxon>Bacteria</taxon>
        <taxon>Pseudomonadati</taxon>
        <taxon>Pseudomonadota</taxon>
        <taxon>Betaproteobacteria</taxon>
        <taxon>Burkholderiales</taxon>
        <taxon>Comamonadaceae</taxon>
        <taxon>Comamonas</taxon>
    </lineage>
</organism>
<dbReference type="Proteomes" id="UP001158297">
    <property type="component" value="Unassembled WGS sequence"/>
</dbReference>